<dbReference type="Pfam" id="PF00326">
    <property type="entry name" value="Peptidase_S9"/>
    <property type="match status" value="1"/>
</dbReference>
<feature type="domain" description="Peptidase S9 prolyl oligopeptidase catalytic" evidence="2">
    <location>
        <begin position="681"/>
        <end position="850"/>
    </location>
</feature>
<dbReference type="PANTHER" id="PTHR42776:SF27">
    <property type="entry name" value="DIPEPTIDYL PEPTIDASE FAMILY MEMBER 6"/>
    <property type="match status" value="1"/>
</dbReference>
<evidence type="ECO:0000313" key="4">
    <source>
        <dbReference type="Proteomes" id="UP000552241"/>
    </source>
</evidence>
<keyword evidence="4" id="KW-1185">Reference proteome</keyword>
<organism evidence="3 4">
    <name type="scientific">Moheibacter lacus</name>
    <dbReference type="NCBI Taxonomy" id="2745851"/>
    <lineage>
        <taxon>Bacteria</taxon>
        <taxon>Pseudomonadati</taxon>
        <taxon>Bacteroidota</taxon>
        <taxon>Flavobacteriia</taxon>
        <taxon>Flavobacteriales</taxon>
        <taxon>Weeksellaceae</taxon>
        <taxon>Moheibacter</taxon>
    </lineage>
</organism>
<evidence type="ECO:0000259" key="2">
    <source>
        <dbReference type="Pfam" id="PF00326"/>
    </source>
</evidence>
<dbReference type="EMBL" id="JACDZE010000001">
    <property type="protein sequence ID" value="MBA5628928.1"/>
    <property type="molecule type" value="Genomic_DNA"/>
</dbReference>
<dbReference type="SUPFAM" id="SSF69304">
    <property type="entry name" value="Tricorn protease N-terminal domain"/>
    <property type="match status" value="1"/>
</dbReference>
<dbReference type="InterPro" id="IPR001375">
    <property type="entry name" value="Peptidase_S9_cat"/>
</dbReference>
<dbReference type="AlphaFoldDB" id="A0A838ZI56"/>
<sequence length="850" mass="98741">MHLKYLIIISFSLLFRNTLSQVHDNSLKYNTSMDSLWSSNIFIQSISPDGNWVLFEEAYTDRKPKGYLAHTQLKEKKFDINLTGSYAFTSDSKWLASLSEDTLYLRELAFDKVEKIVGVQSFKFSASGKYIVLKDELPEKAGTLQVIDLKDFTKRKLEGVYHYSLHPYLEVMITTHKSTSRYGFLVNKISLSDSEQENIYQTTSKISSLIWSNNGKYFTIVDEQSIHLFDLHGKHSELKINDLRTEISFTALNKHSLRISDNGDLVLFNCDIENETDNPNVRILDTSDKWIEPKIQIYKRTQLNPIKIAWHPVKETFFPIADIQHPVAKANVANEKALVYDPMTYEPQYSESPYVDLYLKDLKSGDMELVIEKQYSNQRYLSVSPSGRYVSYFKDDQWLVFDSNKKMTFNLTENSNVSFVDKNSWEYVDKRPYGNPGWTKDEKFIILYDQYDIWLFEPEKKSGFRITKGREDKIKYRINWQLNRRTDGISEGLNNLLGLSYDDDSPIILDMLGDDLQSGLAVWKGKRKVKTLTYSQTFKDDVLVSENNKRLVYRAYKLNVPPAIYSLDLTTSDTLKIHQSNEGLLNFDLGKYKQIVYQDKYGNNLRGILVYPSNFTPSKKYPMITYIYEVNSVYLNYFNPPSKLSYTGFNILNYVTDGYFILLPDIKYEFGNTAKSALDCVVSAVEKSFDEKSIDKNKVGLIGHSFGGYQAAFIATQTDLFSAVVAGAGVTDLVSFYHDFVWSWNDEQSWRMRNQQFRMAGSFYQDKKSYYDNSALYSTANLSTPLFLWTGKKDYNINWYQSVFMYSAMKELEKEGKLIVFENDDHNLMIKENQLLLSSEIHAWFEKYLK</sequence>
<dbReference type="Gene3D" id="3.40.50.1820">
    <property type="entry name" value="alpha/beta hydrolase"/>
    <property type="match status" value="1"/>
</dbReference>
<dbReference type="InterPro" id="IPR029058">
    <property type="entry name" value="AB_hydrolase_fold"/>
</dbReference>
<keyword evidence="1" id="KW-0378">Hydrolase</keyword>
<protein>
    <submittedName>
        <fullName evidence="3">Prolyl oligopeptidase family serine peptidase</fullName>
    </submittedName>
</protein>
<evidence type="ECO:0000256" key="1">
    <source>
        <dbReference type="ARBA" id="ARBA00022801"/>
    </source>
</evidence>
<dbReference type="PANTHER" id="PTHR42776">
    <property type="entry name" value="SERINE PEPTIDASE S9 FAMILY MEMBER"/>
    <property type="match status" value="1"/>
</dbReference>
<dbReference type="Proteomes" id="UP000552241">
    <property type="component" value="Unassembled WGS sequence"/>
</dbReference>
<accession>A0A838ZI56</accession>
<reference evidence="3 4" key="1">
    <citation type="submission" date="2020-07" db="EMBL/GenBank/DDBJ databases">
        <title>Moheibacter lacus sp. nov., a member of the family Flavobacteriaceae isolated from freshwater lake sediment.</title>
        <authorList>
            <person name="Liu Y."/>
        </authorList>
    </citation>
    <scope>NUCLEOTIDE SEQUENCE [LARGE SCALE GENOMIC DNA]</scope>
    <source>
        <strain evidence="3 4">BDHS18</strain>
    </source>
</reference>
<dbReference type="RefSeq" id="WP_182042503.1">
    <property type="nucleotide sequence ID" value="NZ_JACDZE010000001.1"/>
</dbReference>
<dbReference type="SUPFAM" id="SSF53474">
    <property type="entry name" value="alpha/beta-Hydrolases"/>
    <property type="match status" value="1"/>
</dbReference>
<dbReference type="Gene3D" id="2.130.10.10">
    <property type="entry name" value="YVTN repeat-like/Quinoprotein amine dehydrogenase"/>
    <property type="match status" value="1"/>
</dbReference>
<evidence type="ECO:0000313" key="3">
    <source>
        <dbReference type="EMBL" id="MBA5628928.1"/>
    </source>
</evidence>
<gene>
    <name evidence="3" type="ORF">HU137_03980</name>
</gene>
<comment type="caution">
    <text evidence="3">The sequence shown here is derived from an EMBL/GenBank/DDBJ whole genome shotgun (WGS) entry which is preliminary data.</text>
</comment>
<dbReference type="InterPro" id="IPR015943">
    <property type="entry name" value="WD40/YVTN_repeat-like_dom_sf"/>
</dbReference>
<proteinExistence type="predicted"/>
<name>A0A838ZI56_9FLAO</name>
<dbReference type="SUPFAM" id="SSF82171">
    <property type="entry name" value="DPP6 N-terminal domain-like"/>
    <property type="match status" value="1"/>
</dbReference>
<dbReference type="GO" id="GO:0004252">
    <property type="term" value="F:serine-type endopeptidase activity"/>
    <property type="evidence" value="ECO:0007669"/>
    <property type="project" value="TreeGrafter"/>
</dbReference>
<dbReference type="GO" id="GO:0006508">
    <property type="term" value="P:proteolysis"/>
    <property type="evidence" value="ECO:0007669"/>
    <property type="project" value="InterPro"/>
</dbReference>